<evidence type="ECO:0000313" key="2">
    <source>
        <dbReference type="Proteomes" id="UP000036334"/>
    </source>
</evidence>
<dbReference type="EMBL" id="LDPR01000029">
    <property type="protein sequence ID" value="KLO34289.1"/>
    <property type="molecule type" value="Genomic_DNA"/>
</dbReference>
<reference evidence="1 2" key="1">
    <citation type="submission" date="2015-05" db="EMBL/GenBank/DDBJ databases">
        <title>Genome sequence of Mycobacterium haemophilum.</title>
        <authorList>
            <person name="Greninger A.L."/>
            <person name="Cunningham G."/>
            <person name="Miller S."/>
        </authorList>
    </citation>
    <scope>NUCLEOTIDE SEQUENCE [LARGE SCALE GENOMIC DNA]</scope>
    <source>
        <strain evidence="2">UC1</strain>
    </source>
</reference>
<name>A0A0I9USD2_9MYCO</name>
<gene>
    <name evidence="1" type="ORF">ABH38_19350</name>
</gene>
<evidence type="ECO:0000313" key="1">
    <source>
        <dbReference type="EMBL" id="KLO34289.1"/>
    </source>
</evidence>
<organism evidence="1 2">
    <name type="scientific">Mycobacterium haemophilum</name>
    <dbReference type="NCBI Taxonomy" id="29311"/>
    <lineage>
        <taxon>Bacteria</taxon>
        <taxon>Bacillati</taxon>
        <taxon>Actinomycetota</taxon>
        <taxon>Actinomycetes</taxon>
        <taxon>Mycobacteriales</taxon>
        <taxon>Mycobacteriaceae</taxon>
        <taxon>Mycobacterium</taxon>
    </lineage>
</organism>
<comment type="caution">
    <text evidence="1">The sequence shown here is derived from an EMBL/GenBank/DDBJ whole genome shotgun (WGS) entry which is preliminary data.</text>
</comment>
<dbReference type="AlphaFoldDB" id="A0A0I9USD2"/>
<dbReference type="PATRIC" id="fig|29311.18.peg.3056"/>
<proteinExistence type="predicted"/>
<dbReference type="Proteomes" id="UP000036334">
    <property type="component" value="Unassembled WGS sequence"/>
</dbReference>
<sequence>MTQMSDSSYGNLNNPVIWEAAHTVAATTPPTMRSSFGRAMNMEHRQRDSVAVVMRGAVLGASVAVQ</sequence>
<protein>
    <submittedName>
        <fullName evidence="1">Uncharacterized protein</fullName>
    </submittedName>
</protein>
<keyword evidence="2" id="KW-1185">Reference proteome</keyword>
<accession>A0A0I9USD2</accession>